<dbReference type="EMBL" id="FOQG01000001">
    <property type="protein sequence ID" value="SFH58952.1"/>
    <property type="molecule type" value="Genomic_DNA"/>
</dbReference>
<evidence type="ECO:0000259" key="5">
    <source>
        <dbReference type="PROSITE" id="PS50893"/>
    </source>
</evidence>
<keyword evidence="3" id="KW-0547">Nucleotide-binding</keyword>
<comment type="similarity">
    <text evidence="1">Belongs to the ABC transporter superfamily.</text>
</comment>
<dbReference type="InterPro" id="IPR027417">
    <property type="entry name" value="P-loop_NTPase"/>
</dbReference>
<dbReference type="Pfam" id="PF00005">
    <property type="entry name" value="ABC_tran"/>
    <property type="match status" value="1"/>
</dbReference>
<reference evidence="6 7" key="1">
    <citation type="submission" date="2016-10" db="EMBL/GenBank/DDBJ databases">
        <authorList>
            <person name="de Groot N.N."/>
        </authorList>
    </citation>
    <scope>NUCLEOTIDE SEQUENCE [LARGE SCALE GENOMIC DNA]</scope>
    <source>
        <strain evidence="6 7">CGMCC 1.11156</strain>
    </source>
</reference>
<dbReference type="InterPro" id="IPR050683">
    <property type="entry name" value="Bact_Polysacc_Export_ATP-bd"/>
</dbReference>
<evidence type="ECO:0000256" key="4">
    <source>
        <dbReference type="ARBA" id="ARBA00022840"/>
    </source>
</evidence>
<evidence type="ECO:0000313" key="6">
    <source>
        <dbReference type="EMBL" id="SFH58952.1"/>
    </source>
</evidence>
<dbReference type="GO" id="GO:0005524">
    <property type="term" value="F:ATP binding"/>
    <property type="evidence" value="ECO:0007669"/>
    <property type="project" value="UniProtKB-KW"/>
</dbReference>
<dbReference type="SUPFAM" id="SSF52540">
    <property type="entry name" value="P-loop containing nucleoside triphosphate hydrolases"/>
    <property type="match status" value="1"/>
</dbReference>
<dbReference type="Gene3D" id="3.40.50.300">
    <property type="entry name" value="P-loop containing nucleotide triphosphate hydrolases"/>
    <property type="match status" value="1"/>
</dbReference>
<dbReference type="OrthoDB" id="9778870at2"/>
<dbReference type="RefSeq" id="WP_091109378.1">
    <property type="nucleotide sequence ID" value="NZ_BKAF01000001.1"/>
</dbReference>
<dbReference type="STRING" id="1005945.SAMN05216561_1016"/>
<evidence type="ECO:0000256" key="1">
    <source>
        <dbReference type="ARBA" id="ARBA00005417"/>
    </source>
</evidence>
<gene>
    <name evidence="6" type="ORF">SAMN05216561_1016</name>
</gene>
<keyword evidence="2" id="KW-0813">Transport</keyword>
<dbReference type="PANTHER" id="PTHR46743">
    <property type="entry name" value="TEICHOIC ACIDS EXPORT ATP-BINDING PROTEIN TAGH"/>
    <property type="match status" value="1"/>
</dbReference>
<dbReference type="PROSITE" id="PS50893">
    <property type="entry name" value="ABC_TRANSPORTER_2"/>
    <property type="match status" value="1"/>
</dbReference>
<dbReference type="AlphaFoldDB" id="A0A1I3B9M4"/>
<dbReference type="InterPro" id="IPR017871">
    <property type="entry name" value="ABC_transporter-like_CS"/>
</dbReference>
<dbReference type="InterPro" id="IPR003593">
    <property type="entry name" value="AAA+_ATPase"/>
</dbReference>
<organism evidence="6 7">
    <name type="scientific">Nocardioides psychrotolerans</name>
    <dbReference type="NCBI Taxonomy" id="1005945"/>
    <lineage>
        <taxon>Bacteria</taxon>
        <taxon>Bacillati</taxon>
        <taxon>Actinomycetota</taxon>
        <taxon>Actinomycetes</taxon>
        <taxon>Propionibacteriales</taxon>
        <taxon>Nocardioidaceae</taxon>
        <taxon>Nocardioides</taxon>
    </lineage>
</organism>
<keyword evidence="4 6" id="KW-0067">ATP-binding</keyword>
<dbReference type="InterPro" id="IPR015860">
    <property type="entry name" value="ABC_transpr_TagH-like"/>
</dbReference>
<dbReference type="GO" id="GO:0140359">
    <property type="term" value="F:ABC-type transporter activity"/>
    <property type="evidence" value="ECO:0007669"/>
    <property type="project" value="InterPro"/>
</dbReference>
<dbReference type="PANTHER" id="PTHR46743:SF2">
    <property type="entry name" value="TEICHOIC ACIDS EXPORT ATP-BINDING PROTEIN TAGH"/>
    <property type="match status" value="1"/>
</dbReference>
<evidence type="ECO:0000256" key="3">
    <source>
        <dbReference type="ARBA" id="ARBA00022741"/>
    </source>
</evidence>
<dbReference type="PROSITE" id="PS00211">
    <property type="entry name" value="ABC_TRANSPORTER_1"/>
    <property type="match status" value="1"/>
</dbReference>
<dbReference type="Proteomes" id="UP000198649">
    <property type="component" value="Unassembled WGS sequence"/>
</dbReference>
<name>A0A1I3B9M4_9ACTN</name>
<protein>
    <submittedName>
        <fullName evidence="6">ABC-2 type transport system ATP-binding protein</fullName>
    </submittedName>
</protein>
<sequence>MADYPKDTSIVVDDVTKAFTLRYHRTFKQVSVALVKGRDLSDTFNALDHVSFTVKQGESIGLMGLNGSGKSTLLKLVNGIMKPDSGTVLTRGRIAGLIATGAGFHPQLTGRENVYLNAAVLGMSEQETARKFDQIIDFAEIGRHLDAPVGNYSSGQFARLGFAVAVHVDSDIFLADEVLAVGDRPFKKKCMEKMQEIRDSGRTLFYVSHAAASVRKMCDRVIVLENGRVGFDGAVDAGIKYLKYEDENPLNDPDDMGDLDEELGADI</sequence>
<accession>A0A1I3B9M4</accession>
<feature type="domain" description="ABC transporter" evidence="5">
    <location>
        <begin position="21"/>
        <end position="251"/>
    </location>
</feature>
<evidence type="ECO:0000313" key="7">
    <source>
        <dbReference type="Proteomes" id="UP000198649"/>
    </source>
</evidence>
<dbReference type="CDD" id="cd03220">
    <property type="entry name" value="ABC_KpsT_Wzt"/>
    <property type="match status" value="1"/>
</dbReference>
<keyword evidence="7" id="KW-1185">Reference proteome</keyword>
<dbReference type="SMART" id="SM00382">
    <property type="entry name" value="AAA"/>
    <property type="match status" value="1"/>
</dbReference>
<proteinExistence type="inferred from homology"/>
<dbReference type="InterPro" id="IPR003439">
    <property type="entry name" value="ABC_transporter-like_ATP-bd"/>
</dbReference>
<dbReference type="GO" id="GO:0016887">
    <property type="term" value="F:ATP hydrolysis activity"/>
    <property type="evidence" value="ECO:0007669"/>
    <property type="project" value="InterPro"/>
</dbReference>
<dbReference type="GO" id="GO:0016020">
    <property type="term" value="C:membrane"/>
    <property type="evidence" value="ECO:0007669"/>
    <property type="project" value="InterPro"/>
</dbReference>
<evidence type="ECO:0000256" key="2">
    <source>
        <dbReference type="ARBA" id="ARBA00022448"/>
    </source>
</evidence>